<feature type="domain" description="Ig-like" evidence="1">
    <location>
        <begin position="1"/>
        <end position="85"/>
    </location>
</feature>
<dbReference type="InterPro" id="IPR013098">
    <property type="entry name" value="Ig_I-set"/>
</dbReference>
<dbReference type="SMART" id="SM00409">
    <property type="entry name" value="IG"/>
    <property type="match status" value="1"/>
</dbReference>
<dbReference type="Gene3D" id="2.60.40.10">
    <property type="entry name" value="Immunoglobulins"/>
    <property type="match status" value="1"/>
</dbReference>
<organism evidence="2 3">
    <name type="scientific">Wuchereria bancrofti</name>
    <dbReference type="NCBI Taxonomy" id="6293"/>
    <lineage>
        <taxon>Eukaryota</taxon>
        <taxon>Metazoa</taxon>
        <taxon>Ecdysozoa</taxon>
        <taxon>Nematoda</taxon>
        <taxon>Chromadorea</taxon>
        <taxon>Rhabditida</taxon>
        <taxon>Spirurina</taxon>
        <taxon>Spiruromorpha</taxon>
        <taxon>Filarioidea</taxon>
        <taxon>Onchocercidae</taxon>
        <taxon>Wuchereria</taxon>
    </lineage>
</organism>
<protein>
    <recommendedName>
        <fullName evidence="1">Ig-like domain-containing protein</fullName>
    </recommendedName>
</protein>
<dbReference type="InterPro" id="IPR003599">
    <property type="entry name" value="Ig_sub"/>
</dbReference>
<feature type="non-terminal residue" evidence="2">
    <location>
        <position position="1"/>
    </location>
</feature>
<dbReference type="AlphaFoldDB" id="J9ENW5"/>
<dbReference type="InterPro" id="IPR013783">
    <property type="entry name" value="Ig-like_fold"/>
</dbReference>
<dbReference type="Proteomes" id="UP000004810">
    <property type="component" value="Unassembled WGS sequence"/>
</dbReference>
<evidence type="ECO:0000259" key="1">
    <source>
        <dbReference type="PROSITE" id="PS50835"/>
    </source>
</evidence>
<gene>
    <name evidence="2" type="ORF">WUBG_12097</name>
</gene>
<dbReference type="InterPro" id="IPR036179">
    <property type="entry name" value="Ig-like_dom_sf"/>
</dbReference>
<dbReference type="EMBL" id="ADBV01008335">
    <property type="protein sequence ID" value="EJW76994.1"/>
    <property type="molecule type" value="Genomic_DNA"/>
</dbReference>
<dbReference type="SUPFAM" id="SSF48726">
    <property type="entry name" value="Immunoglobulin"/>
    <property type="match status" value="1"/>
</dbReference>
<evidence type="ECO:0000313" key="2">
    <source>
        <dbReference type="EMBL" id="EJW76994.1"/>
    </source>
</evidence>
<dbReference type="Pfam" id="PF07679">
    <property type="entry name" value="I-set"/>
    <property type="match status" value="1"/>
</dbReference>
<dbReference type="PROSITE" id="PS50835">
    <property type="entry name" value="IG_LIKE"/>
    <property type="match status" value="1"/>
</dbReference>
<dbReference type="InterPro" id="IPR007110">
    <property type="entry name" value="Ig-like_dom"/>
</dbReference>
<name>J9ENW5_WUCBA</name>
<sequence>EYSSQIRVEESLVPIGSAATIHCETITQQYSLDWRKNLRPIVQDERIERKDTADGFEHSLTIYSVRKSDEGEYGVVIKDSYTAVTKITVIESREQISTKHFDISLHPTTTTMINEGYPQLHDVINLQQAQTIN</sequence>
<accession>J9ENW5</accession>
<comment type="caution">
    <text evidence="2">The sequence shown here is derived from an EMBL/GenBank/DDBJ whole genome shotgun (WGS) entry which is preliminary data.</text>
</comment>
<proteinExistence type="predicted"/>
<reference evidence="3" key="1">
    <citation type="submission" date="2012-08" db="EMBL/GenBank/DDBJ databases">
        <title>The Genome Sequence of Wuchereria bancrofti.</title>
        <authorList>
            <person name="Nutman T.B."/>
            <person name="Fink D.L."/>
            <person name="Russ C."/>
            <person name="Young S."/>
            <person name="Zeng Q."/>
            <person name="Koehrsen M."/>
            <person name="Alvarado L."/>
            <person name="Berlin A."/>
            <person name="Chapman S.B."/>
            <person name="Chen Z."/>
            <person name="Freedman E."/>
            <person name="Gellesch M."/>
            <person name="Goldberg J."/>
            <person name="Griggs A."/>
            <person name="Gujja S."/>
            <person name="Heilman E.R."/>
            <person name="Heiman D."/>
            <person name="Hepburn T."/>
            <person name="Howarth C."/>
            <person name="Jen D."/>
            <person name="Larson L."/>
            <person name="Lewis B."/>
            <person name="Mehta T."/>
            <person name="Park D."/>
            <person name="Pearson M."/>
            <person name="Roberts A."/>
            <person name="Saif S."/>
            <person name="Shea T."/>
            <person name="Shenoy N."/>
            <person name="Sisk P."/>
            <person name="Stolte C."/>
            <person name="Sykes S."/>
            <person name="Walk T."/>
            <person name="White J."/>
            <person name="Yandava C."/>
            <person name="Haas B."/>
            <person name="Henn M.R."/>
            <person name="Nusbaum C."/>
            <person name="Birren B."/>
        </authorList>
    </citation>
    <scope>NUCLEOTIDE SEQUENCE [LARGE SCALE GENOMIC DNA]</scope>
    <source>
        <strain evidence="3">NA</strain>
    </source>
</reference>
<evidence type="ECO:0000313" key="3">
    <source>
        <dbReference type="Proteomes" id="UP000004810"/>
    </source>
</evidence>